<dbReference type="InterPro" id="IPR036388">
    <property type="entry name" value="WH-like_DNA-bd_sf"/>
</dbReference>
<reference evidence="3" key="1">
    <citation type="submission" date="2018-09" db="EMBL/GenBank/DDBJ databases">
        <title>Draft Genome Sequence of Mediterraneibacter sp. KCTC 15684.</title>
        <authorList>
            <person name="Kim J.S."/>
            <person name="Han K.I."/>
            <person name="Suh M.K."/>
            <person name="Lee K.C."/>
            <person name="Eom M.K."/>
            <person name="Lee J.H."/>
            <person name="Park S.H."/>
            <person name="Kang S.W."/>
            <person name="Park J.E."/>
            <person name="Oh B.S."/>
            <person name="Yu S.Y."/>
            <person name="Choi S.H."/>
            <person name="Lee D.H."/>
            <person name="Yoon H."/>
            <person name="Kim B."/>
            <person name="Yang S.J."/>
            <person name="Lee J.S."/>
        </authorList>
    </citation>
    <scope>NUCLEOTIDE SEQUENCE [LARGE SCALE GENOMIC DNA]</scope>
    <source>
        <strain evidence="3">KCTC 15684</strain>
    </source>
</reference>
<dbReference type="SMART" id="SM01012">
    <property type="entry name" value="ANTAR"/>
    <property type="match status" value="1"/>
</dbReference>
<dbReference type="PROSITE" id="PS50921">
    <property type="entry name" value="ANTAR"/>
    <property type="match status" value="1"/>
</dbReference>
<proteinExistence type="predicted"/>
<name>A0A391NY35_9FIRM</name>
<sequence>MSNIIVVFPKKEIATNIRNILVRSGFDVLAVTTTGAQALHYVDTLDDGVIVCGYRLSDMMYSDIRDYLPDSFQLLLIASADKWGDGLEEGVVGLPMPIKVYDLVNTLEMILQTMRRRRKKRREALKNRDPKQREIINQAKGLLMERNGMTEEEAHRYLQKNSMDTGTSMIETAQMILTIMSE</sequence>
<accession>A0A391NY35</accession>
<comment type="caution">
    <text evidence="2">The sequence shown here is derived from an EMBL/GenBank/DDBJ whole genome shotgun (WGS) entry which is preliminary data.</text>
</comment>
<dbReference type="InterPro" id="IPR008327">
    <property type="entry name" value="Sig_transdc_resp-reg_antiterm"/>
</dbReference>
<dbReference type="Proteomes" id="UP000265643">
    <property type="component" value="Unassembled WGS sequence"/>
</dbReference>
<organism evidence="2 3">
    <name type="scientific">Mediterraneibacter butyricigenes</name>
    <dbReference type="NCBI Taxonomy" id="2316025"/>
    <lineage>
        <taxon>Bacteria</taxon>
        <taxon>Bacillati</taxon>
        <taxon>Bacillota</taxon>
        <taxon>Clostridia</taxon>
        <taxon>Lachnospirales</taxon>
        <taxon>Lachnospiraceae</taxon>
        <taxon>Mediterraneibacter</taxon>
    </lineage>
</organism>
<dbReference type="Gene3D" id="1.10.10.10">
    <property type="entry name" value="Winged helix-like DNA-binding domain superfamily/Winged helix DNA-binding domain"/>
    <property type="match status" value="1"/>
</dbReference>
<evidence type="ECO:0000259" key="1">
    <source>
        <dbReference type="PROSITE" id="PS50921"/>
    </source>
</evidence>
<dbReference type="InterPro" id="IPR011006">
    <property type="entry name" value="CheY-like_superfamily"/>
</dbReference>
<keyword evidence="3" id="KW-1185">Reference proteome</keyword>
<dbReference type="RefSeq" id="WP_117602739.1">
    <property type="nucleotide sequence ID" value="NZ_BHGK01000001.1"/>
</dbReference>
<gene>
    <name evidence="2" type="ORF">KGMB01110_08400</name>
</gene>
<dbReference type="AlphaFoldDB" id="A0A391NY35"/>
<dbReference type="SUPFAM" id="SSF52172">
    <property type="entry name" value="CheY-like"/>
    <property type="match status" value="1"/>
</dbReference>
<protein>
    <recommendedName>
        <fullName evidence="1">ANTAR domain-containing protein</fullName>
    </recommendedName>
</protein>
<dbReference type="GO" id="GO:0003723">
    <property type="term" value="F:RNA binding"/>
    <property type="evidence" value="ECO:0007669"/>
    <property type="project" value="InterPro"/>
</dbReference>
<evidence type="ECO:0000313" key="2">
    <source>
        <dbReference type="EMBL" id="GCA66404.1"/>
    </source>
</evidence>
<evidence type="ECO:0000313" key="3">
    <source>
        <dbReference type="Proteomes" id="UP000265643"/>
    </source>
</evidence>
<dbReference type="Pfam" id="PF03861">
    <property type="entry name" value="ANTAR"/>
    <property type="match status" value="1"/>
</dbReference>
<dbReference type="InterPro" id="IPR005561">
    <property type="entry name" value="ANTAR"/>
</dbReference>
<feature type="domain" description="ANTAR" evidence="1">
    <location>
        <begin position="116"/>
        <end position="177"/>
    </location>
</feature>
<dbReference type="PIRSF" id="PIRSF036382">
    <property type="entry name" value="RR_antiterm"/>
    <property type="match status" value="1"/>
</dbReference>
<dbReference type="EMBL" id="BHGK01000001">
    <property type="protein sequence ID" value="GCA66404.1"/>
    <property type="molecule type" value="Genomic_DNA"/>
</dbReference>